<dbReference type="GO" id="GO:0005737">
    <property type="term" value="C:cytoplasm"/>
    <property type="evidence" value="ECO:0007669"/>
    <property type="project" value="UniProtKB-SubCell"/>
</dbReference>
<dbReference type="InterPro" id="IPR007793">
    <property type="entry name" value="DivIVA_fam"/>
</dbReference>
<proteinExistence type="predicted"/>
<reference evidence="8" key="1">
    <citation type="submission" date="2020-10" db="EMBL/GenBank/DDBJ databases">
        <authorList>
            <person name="Gilroy R."/>
        </authorList>
    </citation>
    <scope>NUCLEOTIDE SEQUENCE</scope>
    <source>
        <strain evidence="8">17113</strain>
    </source>
</reference>
<gene>
    <name evidence="8" type="ORF">IAC61_04835</name>
</gene>
<evidence type="ECO:0000256" key="5">
    <source>
        <dbReference type="ARBA" id="ARBA00023054"/>
    </source>
</evidence>
<keyword evidence="2" id="KW-0963">Cytoplasm</keyword>
<dbReference type="GO" id="GO:0008360">
    <property type="term" value="P:regulation of cell shape"/>
    <property type="evidence" value="ECO:0007669"/>
    <property type="project" value="UniProtKB-KW"/>
</dbReference>
<reference evidence="8" key="2">
    <citation type="journal article" date="2021" name="PeerJ">
        <title>Extensive microbial diversity within the chicken gut microbiome revealed by metagenomics and culture.</title>
        <authorList>
            <person name="Gilroy R."/>
            <person name="Ravi A."/>
            <person name="Getino M."/>
            <person name="Pursley I."/>
            <person name="Horton D.L."/>
            <person name="Alikhan N.F."/>
            <person name="Baker D."/>
            <person name="Gharbi K."/>
            <person name="Hall N."/>
            <person name="Watson M."/>
            <person name="Adriaenssens E.M."/>
            <person name="Foster-Nyarko E."/>
            <person name="Jarju S."/>
            <person name="Secka A."/>
            <person name="Antonio M."/>
            <person name="Oren A."/>
            <person name="Chaudhuri R.R."/>
            <person name="La Ragione R."/>
            <person name="Hildebrand F."/>
            <person name="Pallen M.J."/>
        </authorList>
    </citation>
    <scope>NUCLEOTIDE SEQUENCE</scope>
    <source>
        <strain evidence="8">17113</strain>
    </source>
</reference>
<dbReference type="Pfam" id="PF05103">
    <property type="entry name" value="DivIVA"/>
    <property type="match status" value="1"/>
</dbReference>
<keyword evidence="3" id="KW-0132">Cell division</keyword>
<keyword evidence="5 7" id="KW-0175">Coiled coil</keyword>
<dbReference type="PANTHER" id="PTHR35794:SF1">
    <property type="entry name" value="CELL CYCLE PROTEIN GPSB"/>
    <property type="match status" value="1"/>
</dbReference>
<sequence>MDGTIKFNAKRILEKEFRPHGNGYDPAEVDAYLDEIIADYQAFERYYEESRKYIVELETNLRKAKEKAAALEVDNAKLSRRLSGVKESDRVSSENIDLLNRISKLETALYQKGVDPTKL</sequence>
<evidence type="ECO:0000256" key="2">
    <source>
        <dbReference type="ARBA" id="ARBA00022490"/>
    </source>
</evidence>
<dbReference type="Proteomes" id="UP000823634">
    <property type="component" value="Unassembled WGS sequence"/>
</dbReference>
<dbReference type="NCBIfam" id="TIGR03544">
    <property type="entry name" value="DivI1A_domain"/>
    <property type="match status" value="1"/>
</dbReference>
<comment type="subcellular location">
    <subcellularLocation>
        <location evidence="1">Cytoplasm</location>
    </subcellularLocation>
</comment>
<comment type="caution">
    <text evidence="8">The sequence shown here is derived from an EMBL/GenBank/DDBJ whole genome shotgun (WGS) entry which is preliminary data.</text>
</comment>
<evidence type="ECO:0000256" key="7">
    <source>
        <dbReference type="SAM" id="Coils"/>
    </source>
</evidence>
<dbReference type="InterPro" id="IPR019933">
    <property type="entry name" value="DivIVA_domain"/>
</dbReference>
<dbReference type="PANTHER" id="PTHR35794">
    <property type="entry name" value="CELL DIVISION PROTEIN DIVIVA"/>
    <property type="match status" value="1"/>
</dbReference>
<evidence type="ECO:0000256" key="1">
    <source>
        <dbReference type="ARBA" id="ARBA00004496"/>
    </source>
</evidence>
<name>A0A9D9DGQ8_9FIRM</name>
<protein>
    <submittedName>
        <fullName evidence="8">DivIVA domain-containing protein</fullName>
    </submittedName>
</protein>
<keyword evidence="6" id="KW-0131">Cell cycle</keyword>
<accession>A0A9D9DGQ8</accession>
<evidence type="ECO:0000256" key="4">
    <source>
        <dbReference type="ARBA" id="ARBA00022960"/>
    </source>
</evidence>
<evidence type="ECO:0000313" key="8">
    <source>
        <dbReference type="EMBL" id="MBO8426627.1"/>
    </source>
</evidence>
<dbReference type="GO" id="GO:0051301">
    <property type="term" value="P:cell division"/>
    <property type="evidence" value="ECO:0007669"/>
    <property type="project" value="UniProtKB-KW"/>
</dbReference>
<dbReference type="Gene3D" id="6.10.250.660">
    <property type="match status" value="1"/>
</dbReference>
<dbReference type="EMBL" id="JADINA010000032">
    <property type="protein sequence ID" value="MBO8426627.1"/>
    <property type="molecule type" value="Genomic_DNA"/>
</dbReference>
<dbReference type="InterPro" id="IPR011229">
    <property type="entry name" value="Cell_cycle_GpsB"/>
</dbReference>
<feature type="coiled-coil region" evidence="7">
    <location>
        <begin position="47"/>
        <end position="81"/>
    </location>
</feature>
<dbReference type="PIRSF" id="PIRSF029938">
    <property type="entry name" value="UCP029938"/>
    <property type="match status" value="1"/>
</dbReference>
<keyword evidence="4" id="KW-0133">Cell shape</keyword>
<evidence type="ECO:0000256" key="6">
    <source>
        <dbReference type="ARBA" id="ARBA00023306"/>
    </source>
</evidence>
<evidence type="ECO:0000313" key="9">
    <source>
        <dbReference type="Proteomes" id="UP000823634"/>
    </source>
</evidence>
<evidence type="ECO:0000256" key="3">
    <source>
        <dbReference type="ARBA" id="ARBA00022618"/>
    </source>
</evidence>
<dbReference type="AlphaFoldDB" id="A0A9D9DGQ8"/>
<organism evidence="8 9">
    <name type="scientific">Candidatus Alloenteromonas pullistercoris</name>
    <dbReference type="NCBI Taxonomy" id="2840785"/>
    <lineage>
        <taxon>Bacteria</taxon>
        <taxon>Bacillati</taxon>
        <taxon>Bacillota</taxon>
        <taxon>Bacillota incertae sedis</taxon>
        <taxon>Candidatus Alloenteromonas</taxon>
    </lineage>
</organism>